<keyword evidence="7" id="KW-0812">Transmembrane</keyword>
<keyword evidence="5" id="KW-0997">Cell inner membrane</keyword>
<feature type="domain" description="Multidrug resistance protein MdtA-like alpha-helical hairpin" evidence="8">
    <location>
        <begin position="123"/>
        <end position="192"/>
    </location>
</feature>
<dbReference type="PANTHER" id="PTHR30469:SF12">
    <property type="entry name" value="MULTIDRUG RESISTANCE PROTEIN MDTA"/>
    <property type="match status" value="1"/>
</dbReference>
<dbReference type="Pfam" id="PF25944">
    <property type="entry name" value="Beta-barrel_RND"/>
    <property type="match status" value="1"/>
</dbReference>
<gene>
    <name evidence="12" type="ORF">ACFQBQ_06980</name>
</gene>
<feature type="transmembrane region" description="Helical" evidence="7">
    <location>
        <begin position="22"/>
        <end position="41"/>
    </location>
</feature>
<dbReference type="Proteomes" id="UP001596391">
    <property type="component" value="Unassembled WGS sequence"/>
</dbReference>
<dbReference type="Pfam" id="PF25967">
    <property type="entry name" value="RND-MFP_C"/>
    <property type="match status" value="1"/>
</dbReference>
<comment type="subcellular location">
    <subcellularLocation>
        <location evidence="1">Cell membrane</location>
    </subcellularLocation>
</comment>
<keyword evidence="6 7" id="KW-0472">Membrane</keyword>
<dbReference type="Gene3D" id="2.40.420.20">
    <property type="match status" value="1"/>
</dbReference>
<feature type="domain" description="Multidrug resistance protein MdtA-like beta-barrel" evidence="10">
    <location>
        <begin position="230"/>
        <end position="314"/>
    </location>
</feature>
<dbReference type="InterPro" id="IPR058626">
    <property type="entry name" value="MdtA-like_b-barrel"/>
</dbReference>
<keyword evidence="3" id="KW-0813">Transport</keyword>
<keyword evidence="7" id="KW-1133">Transmembrane helix</keyword>
<dbReference type="InterPro" id="IPR006143">
    <property type="entry name" value="RND_pump_MFP"/>
</dbReference>
<dbReference type="Gene3D" id="1.10.287.470">
    <property type="entry name" value="Helix hairpin bin"/>
    <property type="match status" value="1"/>
</dbReference>
<dbReference type="EMBL" id="JBHSWI010000001">
    <property type="protein sequence ID" value="MFC6645334.1"/>
    <property type="molecule type" value="Genomic_DNA"/>
</dbReference>
<dbReference type="PANTHER" id="PTHR30469">
    <property type="entry name" value="MULTIDRUG RESISTANCE PROTEIN MDTA"/>
    <property type="match status" value="1"/>
</dbReference>
<keyword evidence="4" id="KW-1003">Cell membrane</keyword>
<dbReference type="RefSeq" id="WP_263371714.1">
    <property type="nucleotide sequence ID" value="NZ_JAGSYD010000003.1"/>
</dbReference>
<evidence type="ECO:0000313" key="12">
    <source>
        <dbReference type="EMBL" id="MFC6645334.1"/>
    </source>
</evidence>
<evidence type="ECO:0000256" key="3">
    <source>
        <dbReference type="ARBA" id="ARBA00022448"/>
    </source>
</evidence>
<evidence type="ECO:0000256" key="7">
    <source>
        <dbReference type="SAM" id="Phobius"/>
    </source>
</evidence>
<accession>A0ABW1Z831</accession>
<dbReference type="Pfam" id="PF25876">
    <property type="entry name" value="HH_MFP_RND"/>
    <property type="match status" value="1"/>
</dbReference>
<evidence type="ECO:0000259" key="11">
    <source>
        <dbReference type="Pfam" id="PF25967"/>
    </source>
</evidence>
<evidence type="ECO:0000256" key="6">
    <source>
        <dbReference type="ARBA" id="ARBA00023136"/>
    </source>
</evidence>
<name>A0ABW1Z831_9BACT</name>
<comment type="caution">
    <text evidence="12">The sequence shown here is derived from an EMBL/GenBank/DDBJ whole genome shotgun (WGS) entry which is preliminary data.</text>
</comment>
<comment type="similarity">
    <text evidence="2">Belongs to the membrane fusion protein (MFP) (TC 8.A.1) family.</text>
</comment>
<dbReference type="Gene3D" id="2.40.50.100">
    <property type="match status" value="1"/>
</dbReference>
<dbReference type="InterPro" id="IPR058624">
    <property type="entry name" value="MdtA-like_HH"/>
</dbReference>
<evidence type="ECO:0000259" key="9">
    <source>
        <dbReference type="Pfam" id="PF25917"/>
    </source>
</evidence>
<evidence type="ECO:0000256" key="4">
    <source>
        <dbReference type="ARBA" id="ARBA00022475"/>
    </source>
</evidence>
<dbReference type="NCBIfam" id="TIGR01730">
    <property type="entry name" value="RND_mfp"/>
    <property type="match status" value="1"/>
</dbReference>
<feature type="domain" description="Multidrug resistance protein MdtA-like barrel-sandwich hybrid" evidence="9">
    <location>
        <begin position="84"/>
        <end position="226"/>
    </location>
</feature>
<feature type="domain" description="Multidrug resistance protein MdtA-like C-terminal permuted SH3" evidence="11">
    <location>
        <begin position="318"/>
        <end position="378"/>
    </location>
</feature>
<sequence length="401" mass="43376">MAEPAALNTTQPTHSPQRKHRWLAWLLGVVVVLLLLVPLFLHSKDATPAGPPAGAGTSVTVEAVKQGSMDVFLDALGTVTPLQTVNVYSQASGRVMAVNYREGQMVQKGQSLVEIDPRPVEAQLQQALGTLAKDRSALEQDKVNLKRYQDALAGNAIAQQTVFDAEATVRQAEGTVQNDEGSVAYYRVQLSYCHIVAPISGRIGLRLVDPGNTIFSGSSSTIATITQLNPITTVFSIAEDHMPAVQKQIQQQKDGLRVDLYDRALENKLSTGKLLTFDNQVDTSTGTVRLRAQFDNQSNTLFPNQFVNARLEVNRLENAKIVSTAAVQYNGQQAFVYTIDPANKVHLQNVTVINTEGNQSAIDGINVGERVVTSNFDRIQDGGSVSIQGAKPATKTTGQAR</sequence>
<keyword evidence="13" id="KW-1185">Reference proteome</keyword>
<evidence type="ECO:0000256" key="5">
    <source>
        <dbReference type="ARBA" id="ARBA00022519"/>
    </source>
</evidence>
<dbReference type="Pfam" id="PF25917">
    <property type="entry name" value="BSH_RND"/>
    <property type="match status" value="1"/>
</dbReference>
<dbReference type="InterPro" id="IPR058625">
    <property type="entry name" value="MdtA-like_BSH"/>
</dbReference>
<dbReference type="Gene3D" id="2.40.30.170">
    <property type="match status" value="1"/>
</dbReference>
<reference evidence="13" key="1">
    <citation type="journal article" date="2019" name="Int. J. Syst. Evol. Microbiol.">
        <title>The Global Catalogue of Microorganisms (GCM) 10K type strain sequencing project: providing services to taxonomists for standard genome sequencing and annotation.</title>
        <authorList>
            <consortium name="The Broad Institute Genomics Platform"/>
            <consortium name="The Broad Institute Genome Sequencing Center for Infectious Disease"/>
            <person name="Wu L."/>
            <person name="Ma J."/>
        </authorList>
    </citation>
    <scope>NUCLEOTIDE SEQUENCE [LARGE SCALE GENOMIC DNA]</scope>
    <source>
        <strain evidence="13">CGMCC 1.16026</strain>
    </source>
</reference>
<evidence type="ECO:0000256" key="2">
    <source>
        <dbReference type="ARBA" id="ARBA00009477"/>
    </source>
</evidence>
<protein>
    <submittedName>
        <fullName evidence="12">Efflux RND transporter periplasmic adaptor subunit</fullName>
    </submittedName>
</protein>
<evidence type="ECO:0000256" key="1">
    <source>
        <dbReference type="ARBA" id="ARBA00004236"/>
    </source>
</evidence>
<evidence type="ECO:0000313" key="13">
    <source>
        <dbReference type="Proteomes" id="UP001596391"/>
    </source>
</evidence>
<evidence type="ECO:0000259" key="8">
    <source>
        <dbReference type="Pfam" id="PF25876"/>
    </source>
</evidence>
<dbReference type="InterPro" id="IPR058627">
    <property type="entry name" value="MdtA-like_C"/>
</dbReference>
<organism evidence="12 13">
    <name type="scientific">Granulicella cerasi</name>
    <dbReference type="NCBI Taxonomy" id="741063"/>
    <lineage>
        <taxon>Bacteria</taxon>
        <taxon>Pseudomonadati</taxon>
        <taxon>Acidobacteriota</taxon>
        <taxon>Terriglobia</taxon>
        <taxon>Terriglobales</taxon>
        <taxon>Acidobacteriaceae</taxon>
        <taxon>Granulicella</taxon>
    </lineage>
</organism>
<evidence type="ECO:0000259" key="10">
    <source>
        <dbReference type="Pfam" id="PF25944"/>
    </source>
</evidence>
<dbReference type="SUPFAM" id="SSF111369">
    <property type="entry name" value="HlyD-like secretion proteins"/>
    <property type="match status" value="1"/>
</dbReference>
<proteinExistence type="inferred from homology"/>